<keyword evidence="3" id="KW-1185">Reference proteome</keyword>
<proteinExistence type="predicted"/>
<protein>
    <submittedName>
        <fullName evidence="2">Uncharacterized protein</fullName>
    </submittedName>
</protein>
<name>A0A830H8T1_9CHLO</name>
<dbReference type="EMBL" id="BNJQ01000004">
    <property type="protein sequence ID" value="GHP03002.1"/>
    <property type="molecule type" value="Genomic_DNA"/>
</dbReference>
<keyword evidence="1" id="KW-1133">Transmembrane helix</keyword>
<comment type="caution">
    <text evidence="2">The sequence shown here is derived from an EMBL/GenBank/DDBJ whole genome shotgun (WGS) entry which is preliminary data.</text>
</comment>
<reference evidence="2" key="1">
    <citation type="submission" date="2020-10" db="EMBL/GenBank/DDBJ databases">
        <title>Unveiling of a novel bifunctional photoreceptor, Dualchrome1, isolated from a cosmopolitan green alga.</title>
        <authorList>
            <person name="Suzuki S."/>
            <person name="Kawachi M."/>
        </authorList>
    </citation>
    <scope>NUCLEOTIDE SEQUENCE</scope>
    <source>
        <strain evidence="2">NIES 2893</strain>
    </source>
</reference>
<dbReference type="Proteomes" id="UP000660262">
    <property type="component" value="Unassembled WGS sequence"/>
</dbReference>
<keyword evidence="1" id="KW-0812">Transmembrane</keyword>
<feature type="transmembrane region" description="Helical" evidence="1">
    <location>
        <begin position="52"/>
        <end position="70"/>
    </location>
</feature>
<evidence type="ECO:0000256" key="1">
    <source>
        <dbReference type="SAM" id="Phobius"/>
    </source>
</evidence>
<evidence type="ECO:0000313" key="2">
    <source>
        <dbReference type="EMBL" id="GHP03002.1"/>
    </source>
</evidence>
<accession>A0A830H8T1</accession>
<dbReference type="AlphaFoldDB" id="A0A830H8T1"/>
<organism evidence="2 3">
    <name type="scientific">Pycnococcus provasolii</name>
    <dbReference type="NCBI Taxonomy" id="41880"/>
    <lineage>
        <taxon>Eukaryota</taxon>
        <taxon>Viridiplantae</taxon>
        <taxon>Chlorophyta</taxon>
        <taxon>Pseudoscourfieldiophyceae</taxon>
        <taxon>Pseudoscourfieldiales</taxon>
        <taxon>Pycnococcaceae</taxon>
        <taxon>Pycnococcus</taxon>
    </lineage>
</organism>
<gene>
    <name evidence="2" type="ORF">PPROV_000175700</name>
</gene>
<keyword evidence="1" id="KW-0472">Membrane</keyword>
<sequence>MDSGKGWLPQISADVLKNFQASQAKIQAEQKAVGYVHLIGTKIAGVHLTSQVIPLAGVLAGTVMLVKGYYNMYNGTGRLD</sequence>
<evidence type="ECO:0000313" key="3">
    <source>
        <dbReference type="Proteomes" id="UP000660262"/>
    </source>
</evidence>